<evidence type="ECO:0008006" key="3">
    <source>
        <dbReference type="Google" id="ProtNLM"/>
    </source>
</evidence>
<dbReference type="OrthoDB" id="63935at2759"/>
<accession>A0A8H5CUE1</accession>
<reference evidence="1 2" key="1">
    <citation type="journal article" date="2020" name="ISME J.">
        <title>Uncovering the hidden diversity of litter-decomposition mechanisms in mushroom-forming fungi.</title>
        <authorList>
            <person name="Floudas D."/>
            <person name="Bentzer J."/>
            <person name="Ahren D."/>
            <person name="Johansson T."/>
            <person name="Persson P."/>
            <person name="Tunlid A."/>
        </authorList>
    </citation>
    <scope>NUCLEOTIDE SEQUENCE [LARGE SCALE GENOMIC DNA]</scope>
    <source>
        <strain evidence="1 2">CBS 146.42</strain>
    </source>
</reference>
<dbReference type="InterPro" id="IPR036291">
    <property type="entry name" value="NAD(P)-bd_dom_sf"/>
</dbReference>
<comment type="caution">
    <text evidence="1">The sequence shown here is derived from an EMBL/GenBank/DDBJ whole genome shotgun (WGS) entry which is preliminary data.</text>
</comment>
<organism evidence="1 2">
    <name type="scientific">Leucocoprinus leucothites</name>
    <dbReference type="NCBI Taxonomy" id="201217"/>
    <lineage>
        <taxon>Eukaryota</taxon>
        <taxon>Fungi</taxon>
        <taxon>Dikarya</taxon>
        <taxon>Basidiomycota</taxon>
        <taxon>Agaricomycotina</taxon>
        <taxon>Agaricomycetes</taxon>
        <taxon>Agaricomycetidae</taxon>
        <taxon>Agaricales</taxon>
        <taxon>Agaricineae</taxon>
        <taxon>Agaricaceae</taxon>
        <taxon>Leucocoprinus</taxon>
    </lineage>
</organism>
<proteinExistence type="predicted"/>
<sequence>MVVNNYQNRNPGRHLERNIMSTSTPTPQPLNILAIGASRNIGYHVSLKLLRTGATVTYLLRNPSIFDNDSSIQPFISSGQARIVKGDGLVKEDLTRVWQKPSHVPTMVTSTISSSPSVRGTPKFSATKGFVFNPPNLVTLSLLNTFSTLPPSLTSTLKCIIISSAGLTPASHASIPTLLKPLYTYILDSGPHIDKIGAERVLHHLVPGWSWTATSGDDKDPSTALLPTDWQNMEGLPKEGELKHVVVIRPSLLTDGESKAEKYAEKEKKHPEKVEKMRKKGKVPYRVSAEEELGGYNVSRKDVAHFVVELMLKRWDEFGNKIVNISQ</sequence>
<name>A0A8H5CUE1_9AGAR</name>
<protein>
    <recommendedName>
        <fullName evidence="3">NAD(P)-binding domain-containing protein</fullName>
    </recommendedName>
</protein>
<keyword evidence="2" id="KW-1185">Reference proteome</keyword>
<dbReference type="Proteomes" id="UP000559027">
    <property type="component" value="Unassembled WGS sequence"/>
</dbReference>
<dbReference type="PANTHER" id="PTHR15020:SF50">
    <property type="entry name" value="UPF0659 PROTEIN YMR090W"/>
    <property type="match status" value="1"/>
</dbReference>
<evidence type="ECO:0000313" key="2">
    <source>
        <dbReference type="Proteomes" id="UP000559027"/>
    </source>
</evidence>
<dbReference type="Gene3D" id="3.40.50.720">
    <property type="entry name" value="NAD(P)-binding Rossmann-like Domain"/>
    <property type="match status" value="1"/>
</dbReference>
<evidence type="ECO:0000313" key="1">
    <source>
        <dbReference type="EMBL" id="KAF5348110.1"/>
    </source>
</evidence>
<dbReference type="SUPFAM" id="SSF51735">
    <property type="entry name" value="NAD(P)-binding Rossmann-fold domains"/>
    <property type="match status" value="1"/>
</dbReference>
<gene>
    <name evidence="1" type="ORF">D9756_010761</name>
</gene>
<dbReference type="PANTHER" id="PTHR15020">
    <property type="entry name" value="FLAVIN REDUCTASE-RELATED"/>
    <property type="match status" value="1"/>
</dbReference>
<dbReference type="AlphaFoldDB" id="A0A8H5CUE1"/>
<dbReference type="EMBL" id="JAACJO010000021">
    <property type="protein sequence ID" value="KAF5348110.1"/>
    <property type="molecule type" value="Genomic_DNA"/>
</dbReference>